<dbReference type="InterPro" id="IPR027417">
    <property type="entry name" value="P-loop_NTPase"/>
</dbReference>
<comment type="subcellular location">
    <subcellularLocation>
        <location evidence="1">Host nucleus</location>
    </subcellularLocation>
</comment>
<reference evidence="4" key="1">
    <citation type="submission" date="2020-09" db="EMBL/GenBank/DDBJ databases">
        <title>Parvovirus dark matter in the feces of wild birds.</title>
        <authorList>
            <person name="Dai Z."/>
            <person name="Yang S."/>
            <person name="Zhang W."/>
        </authorList>
    </citation>
    <scope>NUCLEOTIDE SEQUENCE</scope>
    <source>
        <strain evidence="4">Cra70par065</strain>
    </source>
</reference>
<name>A0A8A4XCJ6_9VIRU</name>
<evidence type="ECO:0000313" key="4">
    <source>
        <dbReference type="EMBL" id="QTE03857.1"/>
    </source>
</evidence>
<evidence type="ECO:0000256" key="3">
    <source>
        <dbReference type="ARBA" id="ARBA00022562"/>
    </source>
</evidence>
<protein>
    <recommendedName>
        <fullName evidence="2">Replication-associated protein</fullName>
    </recommendedName>
</protein>
<accession>A0A8A4XCJ6</accession>
<proteinExistence type="predicted"/>
<dbReference type="Gene3D" id="3.40.50.300">
    <property type="entry name" value="P-loop containing nucleotide triphosphate hydrolases"/>
    <property type="match status" value="1"/>
</dbReference>
<evidence type="ECO:0000256" key="2">
    <source>
        <dbReference type="ARBA" id="ARBA00014531"/>
    </source>
</evidence>
<dbReference type="SUPFAM" id="SSF52540">
    <property type="entry name" value="P-loop containing nucleoside triphosphate hydrolases"/>
    <property type="match status" value="1"/>
</dbReference>
<dbReference type="EMBL" id="MW046450">
    <property type="protein sequence ID" value="QTE03857.1"/>
    <property type="molecule type" value="Genomic_DNA"/>
</dbReference>
<evidence type="ECO:0000256" key="1">
    <source>
        <dbReference type="ARBA" id="ARBA00004147"/>
    </source>
</evidence>
<keyword evidence="3" id="KW-1048">Host nucleus</keyword>
<sequence length="396" mass="45457">MLSSAQPKTVSYKTEDRQWDARFNVQAQEDLDALLEGVRQLNDEGRFKYVLVGGPEIGTRSYQDDYGIKHVHCAFIFHNRHSKRSILSSLKIKEGNGYYLVPRNRDLGYAGWRNHHIKSFSKVDANQCILFESGDLPKDTKRKAPEASEEEKKLKGDEVLKRMRTMYEEGKDDADVFELYPRASLLYGERIKTLIGQKKMEGKTDGDPNLWVTGYPGTGKTAILNYIYGENMYKKNLYNKYWDLLDPKKHTHVMLEDLDHEAVDKLSINFIKTICDEGGFAIDQKYKSPQLARATALVSSNFTIREIVPEGPGFDQNLAAIGRRFWETNIYEFLRLLQLKLIPKPERAKLKSEGNAETGKLFMDWDYVTGGPTGKEIKSPEEYEAIIKDYFVAMCS</sequence>
<organism evidence="4">
    <name type="scientific">Grus japonensis parvo-like hybrid virus</name>
    <dbReference type="NCBI Taxonomy" id="2794511"/>
    <lineage>
        <taxon>Viruses</taxon>
        <taxon>Monodnaviria</taxon>
        <taxon>Shotokuvirae</taxon>
        <taxon>Cressdnaviricota</taxon>
        <taxon>Arfiviricetes</taxon>
        <taxon>Lineavirales</taxon>
        <taxon>Oomyviridae</taxon>
        <taxon>Nicoomyvirus</taxon>
        <taxon>Nicoomyvirus peneszensis</taxon>
    </lineage>
</organism>
<dbReference type="GO" id="GO:0042025">
    <property type="term" value="C:host cell nucleus"/>
    <property type="evidence" value="ECO:0007669"/>
    <property type="project" value="UniProtKB-SubCell"/>
</dbReference>